<evidence type="ECO:0000256" key="1">
    <source>
        <dbReference type="SAM" id="MobiDB-lite"/>
    </source>
</evidence>
<reference evidence="3 4" key="1">
    <citation type="submission" date="2021-01" db="EMBL/GenBank/DDBJ databases">
        <title>WGS of actinomycetes isolated from Thailand.</title>
        <authorList>
            <person name="Thawai C."/>
        </authorList>
    </citation>
    <scope>NUCLEOTIDE SEQUENCE [LARGE SCALE GENOMIC DNA]</scope>
    <source>
        <strain evidence="3 4">CH9-7</strain>
    </source>
</reference>
<accession>A0ABS1N1L2</accession>
<keyword evidence="2" id="KW-1133">Transmembrane helix</keyword>
<evidence type="ECO:0000313" key="4">
    <source>
        <dbReference type="Proteomes" id="UP000629371"/>
    </source>
</evidence>
<organism evidence="3 4">
    <name type="scientific">Streptomyces siderophoricus</name>
    <dbReference type="NCBI Taxonomy" id="2802281"/>
    <lineage>
        <taxon>Bacteria</taxon>
        <taxon>Bacillati</taxon>
        <taxon>Actinomycetota</taxon>
        <taxon>Actinomycetes</taxon>
        <taxon>Kitasatosporales</taxon>
        <taxon>Streptomycetaceae</taxon>
        <taxon>Streptomyces</taxon>
    </lineage>
</organism>
<feature type="transmembrane region" description="Helical" evidence="2">
    <location>
        <begin position="146"/>
        <end position="163"/>
    </location>
</feature>
<keyword evidence="2" id="KW-0812">Transmembrane</keyword>
<evidence type="ECO:0000256" key="2">
    <source>
        <dbReference type="SAM" id="Phobius"/>
    </source>
</evidence>
<dbReference type="EMBL" id="JAERRI010000024">
    <property type="protein sequence ID" value="MBL1093946.1"/>
    <property type="molecule type" value="Genomic_DNA"/>
</dbReference>
<dbReference type="Proteomes" id="UP000629371">
    <property type="component" value="Unassembled WGS sequence"/>
</dbReference>
<proteinExistence type="predicted"/>
<sequence length="546" mass="59406">MVHSTACSGCGRSTIAGAAFCGNCATAADARAVDATAVEATAVDLGAAAATVPEPGPSPDATTVSMASPTARAVDPRTAVPRWGNGRDVTRYLCAAAYLDREYAKSLIKQVAAEPHLGVAPAPACDVPVVLRHAYLANARRHSRDLVLTVLFLLAFVFTFGVGDSGITLLVLLLSWVTVLSFELSTKYGRHLQSLRPDRFDPAAAPPPLNEDIAARLRQIDDYAGGNTTTYSGYSPFIGYGSELNTWTLTFDVTASGRPGVKPKEFDVTDLYTHVAGRLSTLVLPCLEIEERLFVDGSTLLEDRRFLPDPLGRPVAGIPSAQLDALKRNPEEGARPYLAVHSTGWRGELVTSLFLRFVRSDSNLSVEGVQTVLYPLLDRYRIIDTLMPRPPLRELVTMVSETLVSTFFVLLASPVRAVTGFSPDYGMSRRRRRQYKLITRLRRFDYGALVSVRRQAAATHHHRYFQKADSGLVLKTVEKRALDALVEFADARDINVGELIQRQQMIINNGIIAATGATVESSSVASGEKSRISMSMLNKIPLLNTD</sequence>
<keyword evidence="4" id="KW-1185">Reference proteome</keyword>
<evidence type="ECO:0000313" key="3">
    <source>
        <dbReference type="EMBL" id="MBL1093946.1"/>
    </source>
</evidence>
<gene>
    <name evidence="3" type="ORF">JK360_32300</name>
</gene>
<name>A0ABS1N1L2_9ACTN</name>
<keyword evidence="2" id="KW-0472">Membrane</keyword>
<protein>
    <submittedName>
        <fullName evidence="3">Zinc ribbon domain-containing protein</fullName>
    </submittedName>
</protein>
<comment type="caution">
    <text evidence="3">The sequence shown here is derived from an EMBL/GenBank/DDBJ whole genome shotgun (WGS) entry which is preliminary data.</text>
</comment>
<feature type="region of interest" description="Disordered" evidence="1">
    <location>
        <begin position="51"/>
        <end position="70"/>
    </location>
</feature>